<dbReference type="RefSeq" id="WP_304559497.1">
    <property type="nucleotide sequence ID" value="NZ_JAUQSZ010000001.1"/>
</dbReference>
<organism evidence="1 2">
    <name type="scientific">Sphingomonas immobilis</name>
    <dbReference type="NCBI Taxonomy" id="3063997"/>
    <lineage>
        <taxon>Bacteria</taxon>
        <taxon>Pseudomonadati</taxon>
        <taxon>Pseudomonadota</taxon>
        <taxon>Alphaproteobacteria</taxon>
        <taxon>Sphingomonadales</taxon>
        <taxon>Sphingomonadaceae</taxon>
        <taxon>Sphingomonas</taxon>
    </lineage>
</organism>
<gene>
    <name evidence="1" type="ORF">Q5H94_02050</name>
</gene>
<evidence type="ECO:0000313" key="1">
    <source>
        <dbReference type="EMBL" id="MDO7841097.1"/>
    </source>
</evidence>
<accession>A0ABT8ZV57</accession>
<keyword evidence="2" id="KW-1185">Reference proteome</keyword>
<proteinExistence type="predicted"/>
<reference evidence="1" key="1">
    <citation type="submission" date="2023-07" db="EMBL/GenBank/DDBJ databases">
        <authorList>
            <person name="Kim M.K."/>
        </authorList>
    </citation>
    <scope>NUCLEOTIDE SEQUENCE</scope>
    <source>
        <strain evidence="1">CA1-15</strain>
    </source>
</reference>
<protein>
    <submittedName>
        <fullName evidence="1">Uncharacterized protein</fullName>
    </submittedName>
</protein>
<dbReference type="EMBL" id="JAUQSZ010000001">
    <property type="protein sequence ID" value="MDO7841097.1"/>
    <property type="molecule type" value="Genomic_DNA"/>
</dbReference>
<comment type="caution">
    <text evidence="1">The sequence shown here is derived from an EMBL/GenBank/DDBJ whole genome shotgun (WGS) entry which is preliminary data.</text>
</comment>
<evidence type="ECO:0000313" key="2">
    <source>
        <dbReference type="Proteomes" id="UP001176468"/>
    </source>
</evidence>
<dbReference type="Proteomes" id="UP001176468">
    <property type="component" value="Unassembled WGS sequence"/>
</dbReference>
<name>A0ABT8ZV57_9SPHN</name>
<sequence>MAIKGFKELAGSVPVDVIMERLDLMSLPDGCPYSAHQSIEFECVEVEQGVIDDNATEVEPETIDPDLNDLREGLEALRGGDVAMARILLERAFDAHDDEVRQAIAAALQPKGVRRAA</sequence>